<comment type="caution">
    <text evidence="1">The sequence shown here is derived from an EMBL/GenBank/DDBJ whole genome shotgun (WGS) entry which is preliminary data.</text>
</comment>
<dbReference type="AlphaFoldDB" id="A0A9W9C153"/>
<name>A0A9W9C153_9PLEO</name>
<proteinExistence type="predicted"/>
<protein>
    <submittedName>
        <fullName evidence="1">Uncharacterized protein</fullName>
    </submittedName>
</protein>
<evidence type="ECO:0000313" key="1">
    <source>
        <dbReference type="EMBL" id="KAJ4339647.1"/>
    </source>
</evidence>
<sequence length="179" mass="19998">MLRELFRSHRRSGSYGNVYRKLQADAEATSSVLEKKLGEVTGEVAGVLQGKLNPEAEFLPWKSHMLGLVMKHNQELETFMNNAKRDAIRMCEGLSKSDRAEAADRYKIWHEYVIAAVTAIVIFLQKSITAIIDRKKAAVAGATTSDADLRLAIEEWGSDAMSAVRNSYHKADAIFGRRL</sequence>
<gene>
    <name evidence="1" type="ORF">N0V87_003088</name>
</gene>
<evidence type="ECO:0000313" key="2">
    <source>
        <dbReference type="Proteomes" id="UP001140562"/>
    </source>
</evidence>
<organism evidence="1 2">
    <name type="scientific">Didymella glomerata</name>
    <dbReference type="NCBI Taxonomy" id="749621"/>
    <lineage>
        <taxon>Eukaryota</taxon>
        <taxon>Fungi</taxon>
        <taxon>Dikarya</taxon>
        <taxon>Ascomycota</taxon>
        <taxon>Pezizomycotina</taxon>
        <taxon>Dothideomycetes</taxon>
        <taxon>Pleosporomycetidae</taxon>
        <taxon>Pleosporales</taxon>
        <taxon>Pleosporineae</taxon>
        <taxon>Didymellaceae</taxon>
        <taxon>Didymella</taxon>
    </lineage>
</organism>
<accession>A0A9W9C153</accession>
<reference evidence="1" key="1">
    <citation type="submission" date="2022-10" db="EMBL/GenBank/DDBJ databases">
        <title>Tapping the CABI collections for fungal endophytes: first genome assemblies for Collariella, Neodidymelliopsis, Ascochyta clinopodiicola, Didymella pomorum, Didymosphaeria variabile, Neocosmospora piperis and Neocucurbitaria cava.</title>
        <authorList>
            <person name="Hill R."/>
        </authorList>
    </citation>
    <scope>NUCLEOTIDE SEQUENCE</scope>
    <source>
        <strain evidence="1">IMI 360193</strain>
    </source>
</reference>
<dbReference type="Proteomes" id="UP001140562">
    <property type="component" value="Unassembled WGS sequence"/>
</dbReference>
<keyword evidence="2" id="KW-1185">Reference proteome</keyword>
<dbReference type="OrthoDB" id="3734224at2759"/>
<dbReference type="EMBL" id="JAPEUV010000021">
    <property type="protein sequence ID" value="KAJ4339647.1"/>
    <property type="molecule type" value="Genomic_DNA"/>
</dbReference>